<dbReference type="InterPro" id="IPR001789">
    <property type="entry name" value="Sig_transdc_resp-reg_receiver"/>
</dbReference>
<dbReference type="PROSITE" id="PS51755">
    <property type="entry name" value="OMPR_PHOB"/>
    <property type="match status" value="1"/>
</dbReference>
<dbReference type="InterPro" id="IPR039420">
    <property type="entry name" value="WalR-like"/>
</dbReference>
<dbReference type="SMART" id="SM00862">
    <property type="entry name" value="Trans_reg_C"/>
    <property type="match status" value="1"/>
</dbReference>
<evidence type="ECO:0000256" key="5">
    <source>
        <dbReference type="ARBA" id="ARBA00023015"/>
    </source>
</evidence>
<dbReference type="GO" id="GO:0006355">
    <property type="term" value="P:regulation of DNA-templated transcription"/>
    <property type="evidence" value="ECO:0007669"/>
    <property type="project" value="InterPro"/>
</dbReference>
<dbReference type="Proteomes" id="UP000256899">
    <property type="component" value="Unassembled WGS sequence"/>
</dbReference>
<dbReference type="PANTHER" id="PTHR48111:SF47">
    <property type="entry name" value="TRANSCRIPTIONAL REGULATORY PROTEIN RSTA"/>
    <property type="match status" value="1"/>
</dbReference>
<dbReference type="GO" id="GO:0000976">
    <property type="term" value="F:transcription cis-regulatory region binding"/>
    <property type="evidence" value="ECO:0007669"/>
    <property type="project" value="TreeGrafter"/>
</dbReference>
<reference evidence="13" key="1">
    <citation type="submission" date="2018-08" db="EMBL/GenBank/DDBJ databases">
        <title>Thalassotalea euphylliae genome.</title>
        <authorList>
            <person name="Summers S."/>
            <person name="Rice S.A."/>
            <person name="Freckelton M.L."/>
            <person name="Nedved B.T."/>
            <person name="Hadfield M.G."/>
        </authorList>
    </citation>
    <scope>NUCLEOTIDE SEQUENCE [LARGE SCALE GENOMIC DNA]</scope>
    <source>
        <strain evidence="13">H3</strain>
    </source>
</reference>
<dbReference type="Gene3D" id="3.40.50.2300">
    <property type="match status" value="1"/>
</dbReference>
<name>A0A3E0U0R3_9GAMM</name>
<dbReference type="GO" id="GO:0000156">
    <property type="term" value="F:phosphorelay response regulator activity"/>
    <property type="evidence" value="ECO:0007669"/>
    <property type="project" value="TreeGrafter"/>
</dbReference>
<evidence type="ECO:0000256" key="9">
    <source>
        <dbReference type="PROSITE-ProRule" id="PRU01091"/>
    </source>
</evidence>
<feature type="DNA-binding region" description="OmpR/PhoB-type" evidence="9">
    <location>
        <begin position="146"/>
        <end position="245"/>
    </location>
</feature>
<dbReference type="FunFam" id="3.40.50.2300:FF:000001">
    <property type="entry name" value="DNA-binding response regulator PhoB"/>
    <property type="match status" value="1"/>
</dbReference>
<feature type="domain" description="OmpR/PhoB-type" evidence="11">
    <location>
        <begin position="146"/>
        <end position="245"/>
    </location>
</feature>
<dbReference type="InterPro" id="IPR001867">
    <property type="entry name" value="OmpR/PhoB-type_DNA-bd"/>
</dbReference>
<evidence type="ECO:0000256" key="1">
    <source>
        <dbReference type="ARBA" id="ARBA00004496"/>
    </source>
</evidence>
<keyword evidence="4" id="KW-0902">Two-component regulatory system</keyword>
<dbReference type="Pfam" id="PF00072">
    <property type="entry name" value="Response_reg"/>
    <property type="match status" value="1"/>
</dbReference>
<keyword evidence="13" id="KW-1185">Reference proteome</keyword>
<dbReference type="GO" id="GO:0032993">
    <property type="term" value="C:protein-DNA complex"/>
    <property type="evidence" value="ECO:0007669"/>
    <property type="project" value="TreeGrafter"/>
</dbReference>
<evidence type="ECO:0000256" key="3">
    <source>
        <dbReference type="ARBA" id="ARBA00022553"/>
    </source>
</evidence>
<dbReference type="SUPFAM" id="SSF52172">
    <property type="entry name" value="CheY-like"/>
    <property type="match status" value="1"/>
</dbReference>
<dbReference type="RefSeq" id="WP_116014855.1">
    <property type="nucleotide sequence ID" value="NZ_QUOT01000001.1"/>
</dbReference>
<dbReference type="PANTHER" id="PTHR48111">
    <property type="entry name" value="REGULATOR OF RPOS"/>
    <property type="match status" value="1"/>
</dbReference>
<evidence type="ECO:0000256" key="2">
    <source>
        <dbReference type="ARBA" id="ARBA00022490"/>
    </source>
</evidence>
<comment type="caution">
    <text evidence="12">The sequence shown here is derived from an EMBL/GenBank/DDBJ whole genome shotgun (WGS) entry which is preliminary data.</text>
</comment>
<gene>
    <name evidence="12" type="ORF">DXX94_07295</name>
</gene>
<dbReference type="CDD" id="cd00383">
    <property type="entry name" value="trans_reg_C"/>
    <property type="match status" value="1"/>
</dbReference>
<keyword evidence="7" id="KW-0804">Transcription</keyword>
<dbReference type="EMBL" id="QUOT01000001">
    <property type="protein sequence ID" value="REL30528.1"/>
    <property type="molecule type" value="Genomic_DNA"/>
</dbReference>
<keyword evidence="3 8" id="KW-0597">Phosphoprotein</keyword>
<keyword evidence="5" id="KW-0805">Transcription regulation</keyword>
<dbReference type="SMART" id="SM00448">
    <property type="entry name" value="REC"/>
    <property type="match status" value="1"/>
</dbReference>
<dbReference type="FunFam" id="1.10.10.10:FF:000099">
    <property type="entry name" value="Two-component system response regulator TorR"/>
    <property type="match status" value="1"/>
</dbReference>
<sequence length="249" mass="27532">MEINQGHVFLVEDDASLADLVQDYFQRQGYQVSVEGQGDKAVERILAAKPDLIILDLMLPGKNGLDICRELRPQLDTPILMLTARTDDIDQIVGLEVGADDYICKPVKPRLLLAKVNATLRRGAKIANQAAIEEAAAPVATQTIAPGIIKCGTLTVNKNKQEVFLANEAIELTTNELELLYQFVANADQILSRDDLLNTLRGFGYDGLDRTVDMLVSRLRKKLGDNSTKPSKIKTVWKKGYLLVADAWQ</sequence>
<organism evidence="12 13">
    <name type="scientific">Thalassotalea euphylliae</name>
    <dbReference type="NCBI Taxonomy" id="1655234"/>
    <lineage>
        <taxon>Bacteria</taxon>
        <taxon>Pseudomonadati</taxon>
        <taxon>Pseudomonadota</taxon>
        <taxon>Gammaproteobacteria</taxon>
        <taxon>Alteromonadales</taxon>
        <taxon>Colwelliaceae</taxon>
        <taxon>Thalassotalea</taxon>
    </lineage>
</organism>
<dbReference type="SUPFAM" id="SSF46894">
    <property type="entry name" value="C-terminal effector domain of the bipartite response regulators"/>
    <property type="match status" value="1"/>
</dbReference>
<evidence type="ECO:0000259" key="10">
    <source>
        <dbReference type="PROSITE" id="PS50110"/>
    </source>
</evidence>
<dbReference type="InterPro" id="IPR016032">
    <property type="entry name" value="Sig_transdc_resp-reg_C-effctor"/>
</dbReference>
<evidence type="ECO:0000256" key="7">
    <source>
        <dbReference type="ARBA" id="ARBA00023163"/>
    </source>
</evidence>
<dbReference type="InterPro" id="IPR036388">
    <property type="entry name" value="WH-like_DNA-bd_sf"/>
</dbReference>
<accession>A0A3E0U0R3</accession>
<dbReference type="InterPro" id="IPR011006">
    <property type="entry name" value="CheY-like_superfamily"/>
</dbReference>
<evidence type="ECO:0000256" key="4">
    <source>
        <dbReference type="ARBA" id="ARBA00023012"/>
    </source>
</evidence>
<keyword evidence="2" id="KW-0963">Cytoplasm</keyword>
<dbReference type="Pfam" id="PF00486">
    <property type="entry name" value="Trans_reg_C"/>
    <property type="match status" value="1"/>
</dbReference>
<dbReference type="Gene3D" id="6.10.250.690">
    <property type="match status" value="1"/>
</dbReference>
<proteinExistence type="predicted"/>
<evidence type="ECO:0000313" key="13">
    <source>
        <dbReference type="Proteomes" id="UP000256899"/>
    </source>
</evidence>
<evidence type="ECO:0000256" key="6">
    <source>
        <dbReference type="ARBA" id="ARBA00023125"/>
    </source>
</evidence>
<evidence type="ECO:0000313" key="12">
    <source>
        <dbReference type="EMBL" id="REL30528.1"/>
    </source>
</evidence>
<comment type="subcellular location">
    <subcellularLocation>
        <location evidence="1">Cytoplasm</location>
    </subcellularLocation>
</comment>
<evidence type="ECO:0000256" key="8">
    <source>
        <dbReference type="PROSITE-ProRule" id="PRU00169"/>
    </source>
</evidence>
<evidence type="ECO:0000259" key="11">
    <source>
        <dbReference type="PROSITE" id="PS51755"/>
    </source>
</evidence>
<feature type="domain" description="Response regulatory" evidence="10">
    <location>
        <begin position="7"/>
        <end position="120"/>
    </location>
</feature>
<protein>
    <submittedName>
        <fullName evidence="12">Response regulator</fullName>
    </submittedName>
</protein>
<dbReference type="AlphaFoldDB" id="A0A3E0U0R3"/>
<dbReference type="PROSITE" id="PS50110">
    <property type="entry name" value="RESPONSE_REGULATORY"/>
    <property type="match status" value="1"/>
</dbReference>
<dbReference type="GO" id="GO:0005829">
    <property type="term" value="C:cytosol"/>
    <property type="evidence" value="ECO:0007669"/>
    <property type="project" value="TreeGrafter"/>
</dbReference>
<keyword evidence="6 9" id="KW-0238">DNA-binding</keyword>
<feature type="modified residue" description="4-aspartylphosphate" evidence="8">
    <location>
        <position position="56"/>
    </location>
</feature>
<dbReference type="Gene3D" id="1.10.10.10">
    <property type="entry name" value="Winged helix-like DNA-binding domain superfamily/Winged helix DNA-binding domain"/>
    <property type="match status" value="1"/>
</dbReference>